<keyword evidence="4" id="KW-1185">Reference proteome</keyword>
<dbReference type="NCBIfam" id="TIGR02595">
    <property type="entry name" value="PEP_CTERM"/>
    <property type="match status" value="1"/>
</dbReference>
<feature type="chain" id="PRO_5002858672" description="Ice-binding protein C-terminal domain-containing protein" evidence="1">
    <location>
        <begin position="28"/>
        <end position="262"/>
    </location>
</feature>
<sequence length="262" mass="26251">MKNLVRFGVSLPVASILVATSISSAQAAGFTPGDIFSGTGDSFTLTGTTDPTDPALYALFCDGPINGPSVGIASGGPTSQCAKVDSSSSFNVSGNPANMTGGFAPFLNTDPNALVYSFGPANTGPTGTNTGSNIVPVFTTDNGALFLTISVDTASLVISGAGPGNPVNFFYTGIAEVTGADTYSAPITFSFTSQNANLVNNTALVNFAPGQDGGIYDTTIGVNTWSVTVLAVESVPEPSTLLGLGLLACGGAAGAIKRRLNK</sequence>
<feature type="domain" description="Ice-binding protein C-terminal" evidence="2">
    <location>
        <begin position="234"/>
        <end position="252"/>
    </location>
</feature>
<name>B7K2U0_RIPO1</name>
<dbReference type="RefSeq" id="WP_012596899.1">
    <property type="nucleotide sequence ID" value="NC_011726.1"/>
</dbReference>
<dbReference type="HOGENOM" id="CLU_1060587_0_0_3"/>
<evidence type="ECO:0000313" key="3">
    <source>
        <dbReference type="EMBL" id="ACK67641.1"/>
    </source>
</evidence>
<reference evidence="4" key="1">
    <citation type="journal article" date="2011" name="MBio">
        <title>Novel metabolic attributes of the genus Cyanothece, comprising a group of unicellular nitrogen-fixing Cyanobacteria.</title>
        <authorList>
            <person name="Bandyopadhyay A."/>
            <person name="Elvitigala T."/>
            <person name="Welsh E."/>
            <person name="Stockel J."/>
            <person name="Liberton M."/>
            <person name="Min H."/>
            <person name="Sherman L.A."/>
            <person name="Pakrasi H.B."/>
        </authorList>
    </citation>
    <scope>NUCLEOTIDE SEQUENCE [LARGE SCALE GENOMIC DNA]</scope>
    <source>
        <strain evidence="4">PCC 8801</strain>
    </source>
</reference>
<keyword evidence="1" id="KW-0732">Signal</keyword>
<dbReference type="AlphaFoldDB" id="B7K2U0"/>
<proteinExistence type="predicted"/>
<dbReference type="KEGG" id="cyp:PCC8801_3680"/>
<protein>
    <recommendedName>
        <fullName evidence="2">Ice-binding protein C-terminal domain-containing protein</fullName>
    </recommendedName>
</protein>
<dbReference type="Pfam" id="PF07589">
    <property type="entry name" value="PEP-CTERM"/>
    <property type="match status" value="1"/>
</dbReference>
<dbReference type="Proteomes" id="UP000008204">
    <property type="component" value="Chromosome"/>
</dbReference>
<evidence type="ECO:0000313" key="4">
    <source>
        <dbReference type="Proteomes" id="UP000008204"/>
    </source>
</evidence>
<accession>B7K2U0</accession>
<evidence type="ECO:0000259" key="2">
    <source>
        <dbReference type="Pfam" id="PF07589"/>
    </source>
</evidence>
<feature type="signal peptide" evidence="1">
    <location>
        <begin position="1"/>
        <end position="27"/>
    </location>
</feature>
<dbReference type="EMBL" id="CP001287">
    <property type="protein sequence ID" value="ACK67641.1"/>
    <property type="molecule type" value="Genomic_DNA"/>
</dbReference>
<dbReference type="InterPro" id="IPR013424">
    <property type="entry name" value="Ice-binding_C"/>
</dbReference>
<gene>
    <name evidence="3" type="ordered locus">PCC8801_3680</name>
</gene>
<evidence type="ECO:0000256" key="1">
    <source>
        <dbReference type="SAM" id="SignalP"/>
    </source>
</evidence>
<organism evidence="3 4">
    <name type="scientific">Rippkaea orientalis (strain PCC 8801 / RF-1)</name>
    <name type="common">Cyanothece sp. (strain PCC 8801)</name>
    <dbReference type="NCBI Taxonomy" id="41431"/>
    <lineage>
        <taxon>Bacteria</taxon>
        <taxon>Bacillati</taxon>
        <taxon>Cyanobacteriota</taxon>
        <taxon>Cyanophyceae</taxon>
        <taxon>Oscillatoriophycideae</taxon>
        <taxon>Chroococcales</taxon>
        <taxon>Aphanothecaceae</taxon>
        <taxon>Rippkaea</taxon>
        <taxon>Rippkaea orientalis</taxon>
    </lineage>
</organism>